<evidence type="ECO:0000256" key="3">
    <source>
        <dbReference type="ARBA" id="ARBA00023014"/>
    </source>
</evidence>
<dbReference type="PROSITE" id="PS51384">
    <property type="entry name" value="FAD_FR"/>
    <property type="match status" value="1"/>
</dbReference>
<comment type="cofactor">
    <cofactor evidence="1">
        <name>FAD</name>
        <dbReference type="ChEBI" id="CHEBI:57692"/>
    </cofactor>
</comment>
<name>A0A1J4N9X1_9ACTN</name>
<dbReference type="RefSeq" id="WP_045550293.1">
    <property type="nucleotide sequence ID" value="NZ_JZDQ02000009.1"/>
</dbReference>
<dbReference type="Gene3D" id="3.40.50.80">
    <property type="entry name" value="Nucleotide-binding domain of ferredoxin-NADP reductase (FNR) module"/>
    <property type="match status" value="1"/>
</dbReference>
<dbReference type="InterPro" id="IPR001041">
    <property type="entry name" value="2Fe-2S_ferredoxin-type"/>
</dbReference>
<keyword evidence="2" id="KW-0408">Iron</keyword>
<dbReference type="STRING" id="1844.UG56_007805"/>
<dbReference type="CDD" id="cd06185">
    <property type="entry name" value="PDR_like"/>
    <property type="match status" value="1"/>
</dbReference>
<organism evidence="6 7">
    <name type="scientific">Nocardioides luteus</name>
    <dbReference type="NCBI Taxonomy" id="1844"/>
    <lineage>
        <taxon>Bacteria</taxon>
        <taxon>Bacillati</taxon>
        <taxon>Actinomycetota</taxon>
        <taxon>Actinomycetes</taxon>
        <taxon>Propionibacteriales</taxon>
        <taxon>Nocardioidaceae</taxon>
        <taxon>Nocardioides</taxon>
    </lineage>
</organism>
<dbReference type="CDD" id="cd00207">
    <property type="entry name" value="fer2"/>
    <property type="match status" value="1"/>
</dbReference>
<dbReference type="SUPFAM" id="SSF54292">
    <property type="entry name" value="2Fe-2S ferredoxin-like"/>
    <property type="match status" value="1"/>
</dbReference>
<evidence type="ECO:0000259" key="4">
    <source>
        <dbReference type="PROSITE" id="PS51085"/>
    </source>
</evidence>
<dbReference type="Pfam" id="PF00970">
    <property type="entry name" value="FAD_binding_6"/>
    <property type="match status" value="1"/>
</dbReference>
<gene>
    <name evidence="6" type="ORF">UG56_007805</name>
</gene>
<dbReference type="SUPFAM" id="SSF63380">
    <property type="entry name" value="Riboflavin synthase domain-like"/>
    <property type="match status" value="1"/>
</dbReference>
<dbReference type="PROSITE" id="PS51085">
    <property type="entry name" value="2FE2S_FER_2"/>
    <property type="match status" value="1"/>
</dbReference>
<dbReference type="InterPro" id="IPR017938">
    <property type="entry name" value="Riboflavin_synthase-like_b-brl"/>
</dbReference>
<dbReference type="Pfam" id="PF00111">
    <property type="entry name" value="Fer2"/>
    <property type="match status" value="1"/>
</dbReference>
<evidence type="ECO:0000256" key="1">
    <source>
        <dbReference type="ARBA" id="ARBA00001974"/>
    </source>
</evidence>
<dbReference type="InterPro" id="IPR039261">
    <property type="entry name" value="FNR_nucleotide-bd"/>
</dbReference>
<keyword evidence="7" id="KW-1185">Reference proteome</keyword>
<dbReference type="GO" id="GO:0016491">
    <property type="term" value="F:oxidoreductase activity"/>
    <property type="evidence" value="ECO:0007669"/>
    <property type="project" value="InterPro"/>
</dbReference>
<dbReference type="Gene3D" id="2.40.30.10">
    <property type="entry name" value="Translation factors"/>
    <property type="match status" value="1"/>
</dbReference>
<reference evidence="6" key="1">
    <citation type="submission" date="2016-10" db="EMBL/GenBank/DDBJ databases">
        <title>Draft Genome Sequence of Nocardioides luteus Strain BAFB, an Alkane-Degrading Bacterium Isolated from JP-7 Polluted Soil.</title>
        <authorList>
            <person name="Brown L."/>
            <person name="Ruiz O.N."/>
            <person name="Gunasekera T."/>
        </authorList>
    </citation>
    <scope>NUCLEOTIDE SEQUENCE [LARGE SCALE GENOMIC DNA]</scope>
    <source>
        <strain evidence="6">BAFB</strain>
    </source>
</reference>
<dbReference type="InterPro" id="IPR050415">
    <property type="entry name" value="MRET"/>
</dbReference>
<proteinExistence type="predicted"/>
<evidence type="ECO:0000313" key="7">
    <source>
        <dbReference type="Proteomes" id="UP000033772"/>
    </source>
</evidence>
<dbReference type="InterPro" id="IPR017927">
    <property type="entry name" value="FAD-bd_FR_type"/>
</dbReference>
<dbReference type="PANTHER" id="PTHR47354:SF2">
    <property type="entry name" value="BLR2392 PROTEIN"/>
    <property type="match status" value="1"/>
</dbReference>
<dbReference type="InterPro" id="IPR006058">
    <property type="entry name" value="2Fe2S_fd_BS"/>
</dbReference>
<dbReference type="OrthoDB" id="3807506at2"/>
<keyword evidence="2" id="KW-0001">2Fe-2S</keyword>
<dbReference type="InterPro" id="IPR012675">
    <property type="entry name" value="Beta-grasp_dom_sf"/>
</dbReference>
<comment type="caution">
    <text evidence="6">The sequence shown here is derived from an EMBL/GenBank/DDBJ whole genome shotgun (WGS) entry which is preliminary data.</text>
</comment>
<dbReference type="InterPro" id="IPR036010">
    <property type="entry name" value="2Fe-2S_ferredoxin-like_sf"/>
</dbReference>
<dbReference type="GO" id="GO:0051537">
    <property type="term" value="F:2 iron, 2 sulfur cluster binding"/>
    <property type="evidence" value="ECO:0007669"/>
    <property type="project" value="UniProtKB-KW"/>
</dbReference>
<dbReference type="SUPFAM" id="SSF52343">
    <property type="entry name" value="Ferredoxin reductase-like, C-terminal NADP-linked domain"/>
    <property type="match status" value="1"/>
</dbReference>
<feature type="domain" description="2Fe-2S ferredoxin-type" evidence="4">
    <location>
        <begin position="237"/>
        <end position="331"/>
    </location>
</feature>
<evidence type="ECO:0000256" key="2">
    <source>
        <dbReference type="ARBA" id="ARBA00022714"/>
    </source>
</evidence>
<dbReference type="InterPro" id="IPR008333">
    <property type="entry name" value="Cbr1-like_FAD-bd_dom"/>
</dbReference>
<feature type="domain" description="FAD-binding FR-type" evidence="5">
    <location>
        <begin position="7"/>
        <end position="108"/>
    </location>
</feature>
<evidence type="ECO:0000313" key="6">
    <source>
        <dbReference type="EMBL" id="OIJ27281.1"/>
    </source>
</evidence>
<dbReference type="PRINTS" id="PR00409">
    <property type="entry name" value="PHDIOXRDTASE"/>
</dbReference>
<protein>
    <submittedName>
        <fullName evidence="6">Oxidoreductase</fullName>
    </submittedName>
</protein>
<dbReference type="PROSITE" id="PS00197">
    <property type="entry name" value="2FE2S_FER_1"/>
    <property type="match status" value="1"/>
</dbReference>
<sequence length="338" mass="36580">MAVNTQTWWQQGRVVETSDLAEGVRRVVLAPDRPVHAAPGTHVDLRLDLAGHVRKRSYSVVRSEDGGRRLTLGVQLAPSSRGGSRHMHGLAPGDVVEMTGPVQSFPLGVGADRYVLVAGGIGVTALVAMADALRRRGADYTLVLAGRRRAVMAYLGELVEVHGDRVRVFVDDEDVRLDVAELVGEIAGSPAAARTEMYMCGPIRLMDAIRRAWVSHELPEPNLRFETFGSSGAWAAEDFVVHLPQLDRSVRVGKDSSMLDALEDAGVDVMWDCRKGECGICQVKVLDVSGRIDHRDVFLSQQQKETYASLCLCVARAARGDSADADAAEPAAVTLHLP</sequence>
<dbReference type="Proteomes" id="UP000033772">
    <property type="component" value="Unassembled WGS sequence"/>
</dbReference>
<accession>A0A1J4N9X1</accession>
<dbReference type="PANTHER" id="PTHR47354">
    <property type="entry name" value="NADH OXIDOREDUCTASE HCR"/>
    <property type="match status" value="1"/>
</dbReference>
<dbReference type="EMBL" id="JZDQ02000009">
    <property type="protein sequence ID" value="OIJ27281.1"/>
    <property type="molecule type" value="Genomic_DNA"/>
</dbReference>
<dbReference type="Gene3D" id="3.10.20.30">
    <property type="match status" value="1"/>
</dbReference>
<evidence type="ECO:0000259" key="5">
    <source>
        <dbReference type="PROSITE" id="PS51384"/>
    </source>
</evidence>
<keyword evidence="3" id="KW-0411">Iron-sulfur</keyword>
<keyword evidence="2" id="KW-0479">Metal-binding</keyword>
<dbReference type="AlphaFoldDB" id="A0A1J4N9X1"/>